<dbReference type="AlphaFoldDB" id="A0A2T5MJ19"/>
<feature type="transmembrane region" description="Helical" evidence="3">
    <location>
        <begin position="157"/>
        <end position="179"/>
    </location>
</feature>
<feature type="transmembrane region" description="Helical" evidence="3">
    <location>
        <begin position="89"/>
        <end position="109"/>
    </location>
</feature>
<dbReference type="SUPFAM" id="SSF55073">
    <property type="entry name" value="Nucleotide cyclase"/>
    <property type="match status" value="1"/>
</dbReference>
<dbReference type="GO" id="GO:1902201">
    <property type="term" value="P:negative regulation of bacterial-type flagellum-dependent cell motility"/>
    <property type="evidence" value="ECO:0007669"/>
    <property type="project" value="TreeGrafter"/>
</dbReference>
<protein>
    <recommendedName>
        <fullName evidence="1">diguanylate cyclase</fullName>
        <ecNumber evidence="1">2.7.7.65</ecNumber>
    </recommendedName>
</protein>
<feature type="transmembrane region" description="Helical" evidence="3">
    <location>
        <begin position="56"/>
        <end position="77"/>
    </location>
</feature>
<reference evidence="5 6" key="1">
    <citation type="submission" date="2018-04" db="EMBL/GenBank/DDBJ databases">
        <title>Novel species isolated from glacier.</title>
        <authorList>
            <person name="Liu Q."/>
            <person name="Xin Y.-H."/>
        </authorList>
    </citation>
    <scope>NUCLEOTIDE SEQUENCE [LARGE SCALE GENOMIC DNA]</scope>
    <source>
        <strain evidence="5 6">GT1R17</strain>
    </source>
</reference>
<dbReference type="SMART" id="SM00267">
    <property type="entry name" value="GGDEF"/>
    <property type="match status" value="1"/>
</dbReference>
<dbReference type="EMBL" id="QANS01000001">
    <property type="protein sequence ID" value="PTU32572.1"/>
    <property type="molecule type" value="Genomic_DNA"/>
</dbReference>
<keyword evidence="3" id="KW-0472">Membrane</keyword>
<dbReference type="Proteomes" id="UP000244248">
    <property type="component" value="Unassembled WGS sequence"/>
</dbReference>
<dbReference type="Gene3D" id="3.30.70.270">
    <property type="match status" value="1"/>
</dbReference>
<evidence type="ECO:0000259" key="4">
    <source>
        <dbReference type="PROSITE" id="PS50887"/>
    </source>
</evidence>
<keyword evidence="6" id="KW-1185">Reference proteome</keyword>
<dbReference type="InterPro" id="IPR043128">
    <property type="entry name" value="Rev_trsase/Diguanyl_cyclase"/>
</dbReference>
<evidence type="ECO:0000256" key="3">
    <source>
        <dbReference type="SAM" id="Phobius"/>
    </source>
</evidence>
<feature type="transmembrane region" description="Helical" evidence="3">
    <location>
        <begin position="191"/>
        <end position="212"/>
    </location>
</feature>
<dbReference type="GO" id="GO:0043709">
    <property type="term" value="P:cell adhesion involved in single-species biofilm formation"/>
    <property type="evidence" value="ECO:0007669"/>
    <property type="project" value="TreeGrafter"/>
</dbReference>
<dbReference type="NCBIfam" id="TIGR00254">
    <property type="entry name" value="GGDEF"/>
    <property type="match status" value="1"/>
</dbReference>
<feature type="transmembrane region" description="Helical" evidence="3">
    <location>
        <begin position="266"/>
        <end position="286"/>
    </location>
</feature>
<organism evidence="5 6">
    <name type="scientific">Stenotrophobium rhamnosiphilum</name>
    <dbReference type="NCBI Taxonomy" id="2029166"/>
    <lineage>
        <taxon>Bacteria</taxon>
        <taxon>Pseudomonadati</taxon>
        <taxon>Pseudomonadota</taxon>
        <taxon>Gammaproteobacteria</taxon>
        <taxon>Nevskiales</taxon>
        <taxon>Nevskiaceae</taxon>
        <taxon>Stenotrophobium</taxon>
    </lineage>
</organism>
<dbReference type="PROSITE" id="PS50887">
    <property type="entry name" value="GGDEF"/>
    <property type="match status" value="1"/>
</dbReference>
<dbReference type="OrthoDB" id="9812358at2"/>
<proteinExistence type="predicted"/>
<dbReference type="InterPro" id="IPR000160">
    <property type="entry name" value="GGDEF_dom"/>
</dbReference>
<feature type="transmembrane region" description="Helical" evidence="3">
    <location>
        <begin position="233"/>
        <end position="254"/>
    </location>
</feature>
<dbReference type="GO" id="GO:0005886">
    <property type="term" value="C:plasma membrane"/>
    <property type="evidence" value="ECO:0007669"/>
    <property type="project" value="TreeGrafter"/>
</dbReference>
<dbReference type="InterPro" id="IPR029787">
    <property type="entry name" value="Nucleotide_cyclase"/>
</dbReference>
<dbReference type="RefSeq" id="WP_107938281.1">
    <property type="nucleotide sequence ID" value="NZ_QANS01000001.1"/>
</dbReference>
<name>A0A2T5MJ19_9GAMM</name>
<keyword evidence="3" id="KW-1133">Transmembrane helix</keyword>
<comment type="caution">
    <text evidence="5">The sequence shown here is derived from an EMBL/GenBank/DDBJ whole genome shotgun (WGS) entry which is preliminary data.</text>
</comment>
<dbReference type="CDD" id="cd01949">
    <property type="entry name" value="GGDEF"/>
    <property type="match status" value="1"/>
</dbReference>
<dbReference type="PANTHER" id="PTHR45138:SF9">
    <property type="entry name" value="DIGUANYLATE CYCLASE DGCM-RELATED"/>
    <property type="match status" value="1"/>
</dbReference>
<feature type="transmembrane region" description="Helical" evidence="3">
    <location>
        <begin position="28"/>
        <end position="50"/>
    </location>
</feature>
<sequence length="460" mass="50237">MARVDQAAIPSVRPDIGLLGRLLTAQKYALSIVFFVSGVVLLAWLIPLIGELLPSIWLMMKANSALCMMLGAVALAVTQFRYNILWKRVKQACAALLIIIASSALWAYAGGQVTGIETLLAADAASPLPGRMSVQAAIYFVILGLSLCISRPRDKKFVHLVDVLSILLAAIALIVLAGYCFGAEQLFAESHFTRVAPATLLCMVLLAFVRVGHSAQHSFFSVLIGIGIGSRTARFFLPFALFMPFSLVLLRGYVTGSGLLTPPYAAAMTAVLTSILLFGVTLWTAWRINDLERDLRDMSLTDELTQIYNRRGFYLLGEQALREARRSKSSLTTLFFDLDGLKQVNDRYGHEAGSSFLQDFASVLRANFRDADIVGRVGGDEFAVAMRSSNPTASRTALQRLDEAVADINLRRDRSYVIRFSVGDSTSDPLGSESFTDLLRRADVVMYAAKSAKKAQVQAS</sequence>
<feature type="transmembrane region" description="Helical" evidence="3">
    <location>
        <begin position="129"/>
        <end position="150"/>
    </location>
</feature>
<keyword evidence="3" id="KW-0812">Transmembrane</keyword>
<comment type="catalytic activity">
    <reaction evidence="2">
        <text>2 GTP = 3',3'-c-di-GMP + 2 diphosphate</text>
        <dbReference type="Rhea" id="RHEA:24898"/>
        <dbReference type="ChEBI" id="CHEBI:33019"/>
        <dbReference type="ChEBI" id="CHEBI:37565"/>
        <dbReference type="ChEBI" id="CHEBI:58805"/>
        <dbReference type="EC" id="2.7.7.65"/>
    </reaction>
</comment>
<dbReference type="PANTHER" id="PTHR45138">
    <property type="entry name" value="REGULATORY COMPONENTS OF SENSORY TRANSDUCTION SYSTEM"/>
    <property type="match status" value="1"/>
</dbReference>
<dbReference type="GO" id="GO:0052621">
    <property type="term" value="F:diguanylate cyclase activity"/>
    <property type="evidence" value="ECO:0007669"/>
    <property type="project" value="UniProtKB-EC"/>
</dbReference>
<evidence type="ECO:0000256" key="1">
    <source>
        <dbReference type="ARBA" id="ARBA00012528"/>
    </source>
</evidence>
<dbReference type="InterPro" id="IPR050469">
    <property type="entry name" value="Diguanylate_Cyclase"/>
</dbReference>
<evidence type="ECO:0000313" key="6">
    <source>
        <dbReference type="Proteomes" id="UP000244248"/>
    </source>
</evidence>
<accession>A0A2T5MJ19</accession>
<evidence type="ECO:0000256" key="2">
    <source>
        <dbReference type="ARBA" id="ARBA00034247"/>
    </source>
</evidence>
<evidence type="ECO:0000313" key="5">
    <source>
        <dbReference type="EMBL" id="PTU32572.1"/>
    </source>
</evidence>
<dbReference type="EC" id="2.7.7.65" evidence="1"/>
<feature type="domain" description="GGDEF" evidence="4">
    <location>
        <begin position="329"/>
        <end position="460"/>
    </location>
</feature>
<dbReference type="Pfam" id="PF00990">
    <property type="entry name" value="GGDEF"/>
    <property type="match status" value="1"/>
</dbReference>
<gene>
    <name evidence="5" type="ORF">CJD38_00115</name>
</gene>